<dbReference type="GO" id="GO:0003700">
    <property type="term" value="F:DNA-binding transcription factor activity"/>
    <property type="evidence" value="ECO:0007669"/>
    <property type="project" value="InterPro"/>
</dbReference>
<reference evidence="3" key="1">
    <citation type="submission" date="2021-12" db="EMBL/GenBank/DDBJ databases">
        <authorList>
            <person name="King R."/>
        </authorList>
    </citation>
    <scope>NUCLEOTIDE SEQUENCE</scope>
</reference>
<dbReference type="EMBL" id="OU893350">
    <property type="protein sequence ID" value="CAG9788222.1"/>
    <property type="molecule type" value="Genomic_DNA"/>
</dbReference>
<name>A0A9N9R2I1_9NEOP</name>
<evidence type="ECO:0000256" key="1">
    <source>
        <dbReference type="SAM" id="MobiDB-lite"/>
    </source>
</evidence>
<dbReference type="InterPro" id="IPR046347">
    <property type="entry name" value="bZIP_sf"/>
</dbReference>
<sequence length="223" mass="25399">MALRLHEQEAALDLSLSAIKREQFSPSVESFLNTSPNYSNFNYGRPQYIVSPNVEQYYSGYTDQALVPSAHVSPSSIDGIAHLSPPSIYEAEVSNQFQYYKPIGSAPSPPKSPEKYDTESLDDDVEYRAFERDAMRAMTVKNGGSLLGTNPRMRRIVQTNQAADDNYRLQRERNNHAAKQSRDKRRLREVRLALQVTFLKNKRDELRAMLAAGICVRCRHRSL</sequence>
<dbReference type="SUPFAM" id="SSF57959">
    <property type="entry name" value="Leucine zipper domain"/>
    <property type="match status" value="1"/>
</dbReference>
<organism evidence="3 4">
    <name type="scientific">Diatraea saccharalis</name>
    <name type="common">sugarcane borer</name>
    <dbReference type="NCBI Taxonomy" id="40085"/>
    <lineage>
        <taxon>Eukaryota</taxon>
        <taxon>Metazoa</taxon>
        <taxon>Ecdysozoa</taxon>
        <taxon>Arthropoda</taxon>
        <taxon>Hexapoda</taxon>
        <taxon>Insecta</taxon>
        <taxon>Pterygota</taxon>
        <taxon>Neoptera</taxon>
        <taxon>Endopterygota</taxon>
        <taxon>Lepidoptera</taxon>
        <taxon>Glossata</taxon>
        <taxon>Ditrysia</taxon>
        <taxon>Pyraloidea</taxon>
        <taxon>Crambidae</taxon>
        <taxon>Crambinae</taxon>
        <taxon>Diatraea</taxon>
    </lineage>
</organism>
<proteinExistence type="predicted"/>
<dbReference type="OrthoDB" id="6626600at2759"/>
<dbReference type="Gene3D" id="1.20.5.170">
    <property type="match status" value="1"/>
</dbReference>
<protein>
    <recommendedName>
        <fullName evidence="2">BZIP domain-containing protein</fullName>
    </recommendedName>
</protein>
<reference evidence="3" key="2">
    <citation type="submission" date="2022-10" db="EMBL/GenBank/DDBJ databases">
        <authorList>
            <consortium name="ENA_rothamsted_submissions"/>
            <consortium name="culmorum"/>
            <person name="King R."/>
        </authorList>
    </citation>
    <scope>NUCLEOTIDE SEQUENCE</scope>
</reference>
<dbReference type="Proteomes" id="UP001153714">
    <property type="component" value="Chromosome 19"/>
</dbReference>
<feature type="domain" description="BZIP" evidence="2">
    <location>
        <begin position="171"/>
        <end position="184"/>
    </location>
</feature>
<dbReference type="GO" id="GO:0005634">
    <property type="term" value="C:nucleus"/>
    <property type="evidence" value="ECO:0007669"/>
    <property type="project" value="UniProtKB-ARBA"/>
</dbReference>
<feature type="region of interest" description="Disordered" evidence="1">
    <location>
        <begin position="101"/>
        <end position="121"/>
    </location>
</feature>
<evidence type="ECO:0000313" key="4">
    <source>
        <dbReference type="Proteomes" id="UP001153714"/>
    </source>
</evidence>
<evidence type="ECO:0000259" key="2">
    <source>
        <dbReference type="PROSITE" id="PS00036"/>
    </source>
</evidence>
<keyword evidence="4" id="KW-1185">Reference proteome</keyword>
<dbReference type="AlphaFoldDB" id="A0A9N9R2I1"/>
<evidence type="ECO:0000313" key="3">
    <source>
        <dbReference type="EMBL" id="CAG9788222.1"/>
    </source>
</evidence>
<gene>
    <name evidence="3" type="ORF">DIATSA_LOCUS6044</name>
</gene>
<dbReference type="InterPro" id="IPR004827">
    <property type="entry name" value="bZIP"/>
</dbReference>
<accession>A0A9N9R2I1</accession>
<dbReference type="Pfam" id="PF07716">
    <property type="entry name" value="bZIP_2"/>
    <property type="match status" value="1"/>
</dbReference>
<dbReference type="PROSITE" id="PS00036">
    <property type="entry name" value="BZIP_BASIC"/>
    <property type="match status" value="1"/>
</dbReference>